<dbReference type="GeneID" id="54580102"/>
<gene>
    <name evidence="1" type="ORF">BU26DRAFT_504438</name>
</gene>
<sequence>MVHASSRPSQRLLCMYAVPSSARLALYAAESHNTFDTVNTLKGNHELSAVNAEGQHRKNAGLDRENSRDRRCLSRLSYLPLAADATGSWPPYFRPPAASPPLSRIEVARCAPNHDRDHDILACTAL</sequence>
<organism evidence="1 2">
    <name type="scientific">Trematosphaeria pertusa</name>
    <dbReference type="NCBI Taxonomy" id="390896"/>
    <lineage>
        <taxon>Eukaryota</taxon>
        <taxon>Fungi</taxon>
        <taxon>Dikarya</taxon>
        <taxon>Ascomycota</taxon>
        <taxon>Pezizomycotina</taxon>
        <taxon>Dothideomycetes</taxon>
        <taxon>Pleosporomycetidae</taxon>
        <taxon>Pleosporales</taxon>
        <taxon>Massarineae</taxon>
        <taxon>Trematosphaeriaceae</taxon>
        <taxon>Trematosphaeria</taxon>
    </lineage>
</organism>
<dbReference type="RefSeq" id="XP_033685040.1">
    <property type="nucleotide sequence ID" value="XM_033826772.1"/>
</dbReference>
<keyword evidence="2" id="KW-1185">Reference proteome</keyword>
<evidence type="ECO:0000313" key="2">
    <source>
        <dbReference type="Proteomes" id="UP000800094"/>
    </source>
</evidence>
<accession>A0A6A6II49</accession>
<reference evidence="1" key="1">
    <citation type="journal article" date="2020" name="Stud. Mycol.">
        <title>101 Dothideomycetes genomes: a test case for predicting lifestyles and emergence of pathogens.</title>
        <authorList>
            <person name="Haridas S."/>
            <person name="Albert R."/>
            <person name="Binder M."/>
            <person name="Bloem J."/>
            <person name="Labutti K."/>
            <person name="Salamov A."/>
            <person name="Andreopoulos B."/>
            <person name="Baker S."/>
            <person name="Barry K."/>
            <person name="Bills G."/>
            <person name="Bluhm B."/>
            <person name="Cannon C."/>
            <person name="Castanera R."/>
            <person name="Culley D."/>
            <person name="Daum C."/>
            <person name="Ezra D."/>
            <person name="Gonzalez J."/>
            <person name="Henrissat B."/>
            <person name="Kuo A."/>
            <person name="Liang C."/>
            <person name="Lipzen A."/>
            <person name="Lutzoni F."/>
            <person name="Magnuson J."/>
            <person name="Mondo S."/>
            <person name="Nolan M."/>
            <person name="Ohm R."/>
            <person name="Pangilinan J."/>
            <person name="Park H.-J."/>
            <person name="Ramirez L."/>
            <person name="Alfaro M."/>
            <person name="Sun H."/>
            <person name="Tritt A."/>
            <person name="Yoshinaga Y."/>
            <person name="Zwiers L.-H."/>
            <person name="Turgeon B."/>
            <person name="Goodwin S."/>
            <person name="Spatafora J."/>
            <person name="Crous P."/>
            <person name="Grigoriev I."/>
        </authorList>
    </citation>
    <scope>NUCLEOTIDE SEQUENCE</scope>
    <source>
        <strain evidence="1">CBS 122368</strain>
    </source>
</reference>
<name>A0A6A6II49_9PLEO</name>
<dbReference type="Proteomes" id="UP000800094">
    <property type="component" value="Unassembled WGS sequence"/>
</dbReference>
<proteinExistence type="predicted"/>
<dbReference type="AlphaFoldDB" id="A0A6A6II49"/>
<dbReference type="EMBL" id="ML987194">
    <property type="protein sequence ID" value="KAF2250036.1"/>
    <property type="molecule type" value="Genomic_DNA"/>
</dbReference>
<evidence type="ECO:0000313" key="1">
    <source>
        <dbReference type="EMBL" id="KAF2250036.1"/>
    </source>
</evidence>
<protein>
    <submittedName>
        <fullName evidence="1">Uncharacterized protein</fullName>
    </submittedName>
</protein>